<feature type="coiled-coil region" evidence="10">
    <location>
        <begin position="79"/>
        <end position="110"/>
    </location>
</feature>
<comment type="similarity">
    <text evidence="3">Belongs to the CCDC90 family.</text>
</comment>
<keyword evidence="5" id="KW-0809">Transit peptide</keyword>
<keyword evidence="9 11" id="KW-0472">Membrane</keyword>
<dbReference type="Gene3D" id="1.20.5.340">
    <property type="match status" value="1"/>
</dbReference>
<comment type="subcellular location">
    <subcellularLocation>
        <location evidence="1">Membrane</location>
        <topology evidence="1">Single-pass membrane protein</topology>
    </subcellularLocation>
    <subcellularLocation>
        <location evidence="2">Mitochondrion</location>
    </subcellularLocation>
</comment>
<dbReference type="AlphaFoldDB" id="A0A9N8ZF84"/>
<evidence type="ECO:0000256" key="7">
    <source>
        <dbReference type="ARBA" id="ARBA00023054"/>
    </source>
</evidence>
<evidence type="ECO:0000256" key="3">
    <source>
        <dbReference type="ARBA" id="ARBA00007224"/>
    </source>
</evidence>
<dbReference type="PANTHER" id="PTHR14360:SF1">
    <property type="entry name" value="PROTEIN FMP32, MITOCHONDRIAL"/>
    <property type="match status" value="1"/>
</dbReference>
<evidence type="ECO:0000256" key="11">
    <source>
        <dbReference type="SAM" id="Phobius"/>
    </source>
</evidence>
<sequence>MFQQYFDTNKFVQKLEMEGFSRQQGEAIMDSLAEVMNESMQTIVKNMVTKAEQEKTVYAYKVDFAQLKSELQMLEKNDFAMMKANNEQLVAEVERLKQKLNEEVRRTQAGVRLDLNLEKGRIRDESSAIELKIQETDTRLEGEISNLRTQMETIKFQLLQYMLGTLTGAGALILAYMRMFR</sequence>
<gene>
    <name evidence="12" type="ORF">POCULU_LOCUS2190</name>
</gene>
<dbReference type="PANTHER" id="PTHR14360">
    <property type="entry name" value="PROTEIN FMP32, MITOCHONDRIAL"/>
    <property type="match status" value="1"/>
</dbReference>
<evidence type="ECO:0000256" key="9">
    <source>
        <dbReference type="ARBA" id="ARBA00023136"/>
    </source>
</evidence>
<name>A0A9N8ZF84_9GLOM</name>
<dbReference type="Pfam" id="PF07798">
    <property type="entry name" value="CCDC90-like"/>
    <property type="match status" value="1"/>
</dbReference>
<proteinExistence type="inferred from homology"/>
<evidence type="ECO:0000256" key="1">
    <source>
        <dbReference type="ARBA" id="ARBA00004167"/>
    </source>
</evidence>
<evidence type="ECO:0000256" key="4">
    <source>
        <dbReference type="ARBA" id="ARBA00022692"/>
    </source>
</evidence>
<protein>
    <submittedName>
        <fullName evidence="12">8291_t:CDS:1</fullName>
    </submittedName>
</protein>
<organism evidence="12 13">
    <name type="scientific">Paraglomus occultum</name>
    <dbReference type="NCBI Taxonomy" id="144539"/>
    <lineage>
        <taxon>Eukaryota</taxon>
        <taxon>Fungi</taxon>
        <taxon>Fungi incertae sedis</taxon>
        <taxon>Mucoromycota</taxon>
        <taxon>Glomeromycotina</taxon>
        <taxon>Glomeromycetes</taxon>
        <taxon>Paraglomerales</taxon>
        <taxon>Paraglomeraceae</taxon>
        <taxon>Paraglomus</taxon>
    </lineage>
</organism>
<keyword evidence="4 11" id="KW-0812">Transmembrane</keyword>
<dbReference type="GO" id="GO:0016020">
    <property type="term" value="C:membrane"/>
    <property type="evidence" value="ECO:0007669"/>
    <property type="project" value="UniProtKB-SubCell"/>
</dbReference>
<keyword evidence="7 10" id="KW-0175">Coiled coil</keyword>
<evidence type="ECO:0000256" key="8">
    <source>
        <dbReference type="ARBA" id="ARBA00023128"/>
    </source>
</evidence>
<dbReference type="GO" id="GO:0033617">
    <property type="term" value="P:mitochondrial respiratory chain complex IV assembly"/>
    <property type="evidence" value="ECO:0007669"/>
    <property type="project" value="TreeGrafter"/>
</dbReference>
<evidence type="ECO:0000256" key="10">
    <source>
        <dbReference type="SAM" id="Coils"/>
    </source>
</evidence>
<dbReference type="EMBL" id="CAJVPJ010000194">
    <property type="protein sequence ID" value="CAG8493295.1"/>
    <property type="molecule type" value="Genomic_DNA"/>
</dbReference>
<dbReference type="Proteomes" id="UP000789572">
    <property type="component" value="Unassembled WGS sequence"/>
</dbReference>
<evidence type="ECO:0000313" key="13">
    <source>
        <dbReference type="Proteomes" id="UP000789572"/>
    </source>
</evidence>
<dbReference type="GO" id="GO:0005739">
    <property type="term" value="C:mitochondrion"/>
    <property type="evidence" value="ECO:0007669"/>
    <property type="project" value="UniProtKB-SubCell"/>
</dbReference>
<evidence type="ECO:0000256" key="2">
    <source>
        <dbReference type="ARBA" id="ARBA00004173"/>
    </source>
</evidence>
<feature type="transmembrane region" description="Helical" evidence="11">
    <location>
        <begin position="158"/>
        <end position="177"/>
    </location>
</feature>
<evidence type="ECO:0000256" key="6">
    <source>
        <dbReference type="ARBA" id="ARBA00022989"/>
    </source>
</evidence>
<reference evidence="12" key="1">
    <citation type="submission" date="2021-06" db="EMBL/GenBank/DDBJ databases">
        <authorList>
            <person name="Kallberg Y."/>
            <person name="Tangrot J."/>
            <person name="Rosling A."/>
        </authorList>
    </citation>
    <scope>NUCLEOTIDE SEQUENCE</scope>
    <source>
        <strain evidence="12">IA702</strain>
    </source>
</reference>
<evidence type="ECO:0000313" key="12">
    <source>
        <dbReference type="EMBL" id="CAG8493295.1"/>
    </source>
</evidence>
<dbReference type="OrthoDB" id="889336at2759"/>
<dbReference type="FunFam" id="1.20.5.340:FF:000018">
    <property type="entry name" value="Mitochondrial protein FMP32"/>
    <property type="match status" value="1"/>
</dbReference>
<comment type="caution">
    <text evidence="12">The sequence shown here is derived from an EMBL/GenBank/DDBJ whole genome shotgun (WGS) entry which is preliminary data.</text>
</comment>
<keyword evidence="6 11" id="KW-1133">Transmembrane helix</keyword>
<evidence type="ECO:0000256" key="5">
    <source>
        <dbReference type="ARBA" id="ARBA00022946"/>
    </source>
</evidence>
<dbReference type="InterPro" id="IPR024461">
    <property type="entry name" value="CCDC90-like"/>
</dbReference>
<keyword evidence="13" id="KW-1185">Reference proteome</keyword>
<keyword evidence="8" id="KW-0496">Mitochondrion</keyword>
<accession>A0A9N8ZF84</accession>